<name>A0A6B9LBG5_9CAUD</name>
<evidence type="ECO:0000313" key="2">
    <source>
        <dbReference type="Proteomes" id="UP000464036"/>
    </source>
</evidence>
<accession>A0A6B9LBG5</accession>
<organism evidence="1 2">
    <name type="scientific">Flavobacterium phage vB_FspS_hattifnatt9-1</name>
    <dbReference type="NCBI Taxonomy" id="2686246"/>
    <lineage>
        <taxon>Viruses</taxon>
        <taxon>Duplodnaviria</taxon>
        <taxon>Heunggongvirae</taxon>
        <taxon>Uroviricota</taxon>
        <taxon>Caudoviricetes</taxon>
        <taxon>Hattifnattvirus</taxon>
        <taxon>Hattifnattvirus hattifnatt</taxon>
    </lineage>
</organism>
<gene>
    <name evidence="1" type="ORF">hattifnatt91_gp038</name>
</gene>
<proteinExistence type="predicted"/>
<dbReference type="EMBL" id="MN812207">
    <property type="protein sequence ID" value="QHB38723.1"/>
    <property type="molecule type" value="Genomic_DNA"/>
</dbReference>
<keyword evidence="2" id="KW-1185">Reference proteome</keyword>
<evidence type="ECO:0000313" key="1">
    <source>
        <dbReference type="EMBL" id="QHB38723.1"/>
    </source>
</evidence>
<reference evidence="1 2" key="1">
    <citation type="journal article" date="2020" name="Viruses">
        <title>Diversity and Host Interactions Among Virulent and Temperate Baltic Sea Flavobacterium Phages.</title>
        <authorList>
            <person name="Nilsson E."/>
            <person name="Bayfield O.W."/>
            <person name="Lundin D."/>
            <person name="Antson A.A."/>
            <person name="Holmfeldt K."/>
        </authorList>
    </citation>
    <scope>NUCLEOTIDE SEQUENCE [LARGE SCALE GENOMIC DNA]</scope>
</reference>
<sequence>MILYNLSYLTMYRLIVNLISFLIKKRYLCLTKINNYGSIKRVFPKAIRRNLQPIRER</sequence>
<dbReference type="Proteomes" id="UP000464036">
    <property type="component" value="Segment"/>
</dbReference>
<protein>
    <submittedName>
        <fullName evidence="1">Uncharacterized protein</fullName>
    </submittedName>
</protein>